<evidence type="ECO:0000259" key="6">
    <source>
        <dbReference type="Pfam" id="PF00350"/>
    </source>
</evidence>
<dbReference type="RefSeq" id="WP_224079867.1">
    <property type="nucleotide sequence ID" value="NZ_CAJZAI010000004.1"/>
</dbReference>
<proteinExistence type="predicted"/>
<keyword evidence="3" id="KW-0378">Hydrolase</keyword>
<accession>A0ABN7YGC4</accession>
<evidence type="ECO:0000256" key="5">
    <source>
        <dbReference type="ARBA" id="ARBA00023136"/>
    </source>
</evidence>
<dbReference type="InterPro" id="IPR027094">
    <property type="entry name" value="Mitofusin_fam"/>
</dbReference>
<dbReference type="SUPFAM" id="SSF52540">
    <property type="entry name" value="P-loop containing nucleoside triphosphate hydrolases"/>
    <property type="match status" value="1"/>
</dbReference>
<organism evidence="7 8">
    <name type="scientific">Cupriavidus laharis</name>
    <dbReference type="NCBI Taxonomy" id="151654"/>
    <lineage>
        <taxon>Bacteria</taxon>
        <taxon>Pseudomonadati</taxon>
        <taxon>Pseudomonadota</taxon>
        <taxon>Betaproteobacteria</taxon>
        <taxon>Burkholderiales</taxon>
        <taxon>Burkholderiaceae</taxon>
        <taxon>Cupriavidus</taxon>
    </lineage>
</organism>
<evidence type="ECO:0000313" key="8">
    <source>
        <dbReference type="Proteomes" id="UP000727654"/>
    </source>
</evidence>
<evidence type="ECO:0000256" key="1">
    <source>
        <dbReference type="ARBA" id="ARBA00004370"/>
    </source>
</evidence>
<evidence type="ECO:0000256" key="2">
    <source>
        <dbReference type="ARBA" id="ARBA00022741"/>
    </source>
</evidence>
<feature type="domain" description="Dynamin N-terminal" evidence="6">
    <location>
        <begin position="45"/>
        <end position="198"/>
    </location>
</feature>
<dbReference type="InterPro" id="IPR045063">
    <property type="entry name" value="Dynamin_N"/>
</dbReference>
<dbReference type="EMBL" id="CAJZAI010000004">
    <property type="protein sequence ID" value="CAG9172504.1"/>
    <property type="molecule type" value="Genomic_DNA"/>
</dbReference>
<dbReference type="PANTHER" id="PTHR10465:SF0">
    <property type="entry name" value="SARCALUMENIN"/>
    <property type="match status" value="1"/>
</dbReference>
<name>A0ABN7YGC4_9BURK</name>
<dbReference type="PANTHER" id="PTHR10465">
    <property type="entry name" value="TRANSMEMBRANE GTPASE FZO1"/>
    <property type="match status" value="1"/>
</dbReference>
<comment type="caution">
    <text evidence="7">The sequence shown here is derived from an EMBL/GenBank/DDBJ whole genome shotgun (WGS) entry which is preliminary data.</text>
</comment>
<keyword evidence="2" id="KW-0547">Nucleotide-binding</keyword>
<sequence length="553" mass="59781">MFNAQKTVLAIAPALAQLLPRYEQSTAWLDEAVAQTNHFVVPVPLVGAFSSGKSSLLNAYLGTPYFATSLDPETAVPAEIEFAEQESIHGCLRNGRRIPLTHDALRDNAVQELTDGGWVHLRTPAPRLAAVPHLRLVDLPGWDSGLKEHEQAIDGYAARSLAYVVVVSADEGNLRSSIRNALLELKVHQRPVAVVISKSDKKAPEDVQAVADTVVREVTQAIGKAPVGVAIASARKREVEAFASVLATLEGNAEALYVESVGQPLATQLLGFHSYLQTRISAANWSGDDIAARLAQQARELEAFDRKFRQETDMFDRRAMAAADRIVQQVSAALAANADALAAQVCAGANVSGQLGSIIRLAVTQGYHELFLPELKRYCTDVEHALPEHIVAGMRMPDGPAGGLFDDLGSLATLAPVVLPLLTMIPVIGPIIAPAMKFILPLISVVTGGAMRNALEAQRREAVMLKLVNEVFRDAAARTREGIIPPLRKMVEEAKTAIEKTVAQQRDIQVKALEQARADQSRQQAEFEAVREQLRADATTTRAMLKDLGVNVD</sequence>
<dbReference type="InterPro" id="IPR027417">
    <property type="entry name" value="P-loop_NTPase"/>
</dbReference>
<evidence type="ECO:0000256" key="4">
    <source>
        <dbReference type="ARBA" id="ARBA00023134"/>
    </source>
</evidence>
<evidence type="ECO:0000313" key="7">
    <source>
        <dbReference type="EMBL" id="CAG9172504.1"/>
    </source>
</evidence>
<dbReference type="Gene3D" id="3.40.50.300">
    <property type="entry name" value="P-loop containing nucleotide triphosphate hydrolases"/>
    <property type="match status" value="1"/>
</dbReference>
<dbReference type="Proteomes" id="UP000727654">
    <property type="component" value="Unassembled WGS sequence"/>
</dbReference>
<comment type="subcellular location">
    <subcellularLocation>
        <location evidence="1">Membrane</location>
    </subcellularLocation>
</comment>
<keyword evidence="4" id="KW-0342">GTP-binding</keyword>
<keyword evidence="5" id="KW-0472">Membrane</keyword>
<reference evidence="7 8" key="1">
    <citation type="submission" date="2021-08" db="EMBL/GenBank/DDBJ databases">
        <authorList>
            <person name="Peeters C."/>
        </authorList>
    </citation>
    <scope>NUCLEOTIDE SEQUENCE [LARGE SCALE GENOMIC DNA]</scope>
    <source>
        <strain evidence="7 8">LMG 23992</strain>
    </source>
</reference>
<keyword evidence="8" id="KW-1185">Reference proteome</keyword>
<evidence type="ECO:0000256" key="3">
    <source>
        <dbReference type="ARBA" id="ARBA00022801"/>
    </source>
</evidence>
<protein>
    <recommendedName>
        <fullName evidence="6">Dynamin N-terminal domain-containing protein</fullName>
    </recommendedName>
</protein>
<gene>
    <name evidence="7" type="ORF">LMG23992_02253</name>
</gene>
<dbReference type="Pfam" id="PF00350">
    <property type="entry name" value="Dynamin_N"/>
    <property type="match status" value="1"/>
</dbReference>